<evidence type="ECO:0000259" key="7">
    <source>
        <dbReference type="Pfam" id="PF01227"/>
    </source>
</evidence>
<dbReference type="NCBIfam" id="TIGR00063">
    <property type="entry name" value="folE"/>
    <property type="match status" value="1"/>
</dbReference>
<dbReference type="GO" id="GO:0005525">
    <property type="term" value="F:GTP binding"/>
    <property type="evidence" value="ECO:0007669"/>
    <property type="project" value="UniProtKB-KW"/>
</dbReference>
<dbReference type="NCBIfam" id="NF006825">
    <property type="entry name" value="PRK09347.1-2"/>
    <property type="match status" value="1"/>
</dbReference>
<dbReference type="Gene3D" id="1.10.286.10">
    <property type="match status" value="1"/>
</dbReference>
<evidence type="ECO:0000256" key="2">
    <source>
        <dbReference type="ARBA" id="ARBA00005080"/>
    </source>
</evidence>
<comment type="pathway">
    <text evidence="2 6">Cofactor biosynthesis; 7,8-dihydroneopterin triphosphate biosynthesis; 7,8-dihydroneopterin triphosphate from GTP: step 1/1.</text>
</comment>
<dbReference type="PROSITE" id="PS00859">
    <property type="entry name" value="GTP_CYCLOHYDROL_1_1"/>
    <property type="match status" value="1"/>
</dbReference>
<dbReference type="GO" id="GO:0006730">
    <property type="term" value="P:one-carbon metabolic process"/>
    <property type="evidence" value="ECO:0007669"/>
    <property type="project" value="UniProtKB-UniRule"/>
</dbReference>
<dbReference type="GO" id="GO:0006729">
    <property type="term" value="P:tetrahydrobiopterin biosynthetic process"/>
    <property type="evidence" value="ECO:0007669"/>
    <property type="project" value="TreeGrafter"/>
</dbReference>
<dbReference type="OrthoDB" id="9801207at2"/>
<dbReference type="HAMAP" id="MF_00223">
    <property type="entry name" value="FolE"/>
    <property type="match status" value="1"/>
</dbReference>
<dbReference type="InterPro" id="IPR043134">
    <property type="entry name" value="GTP-CH-I_N"/>
</dbReference>
<evidence type="ECO:0000256" key="1">
    <source>
        <dbReference type="ARBA" id="ARBA00001052"/>
    </source>
</evidence>
<dbReference type="Pfam" id="PF01227">
    <property type="entry name" value="GTP_cyclohydroI"/>
    <property type="match status" value="1"/>
</dbReference>
<dbReference type="GO" id="GO:0003934">
    <property type="term" value="F:GTP cyclohydrolase I activity"/>
    <property type="evidence" value="ECO:0007669"/>
    <property type="project" value="UniProtKB-UniRule"/>
</dbReference>
<evidence type="ECO:0000313" key="8">
    <source>
        <dbReference type="EMBL" id="SEQ10098.1"/>
    </source>
</evidence>
<feature type="domain" description="GTP cyclohydrolase I" evidence="7">
    <location>
        <begin position="6"/>
        <end position="182"/>
    </location>
</feature>
<keyword evidence="6" id="KW-0862">Zinc</keyword>
<feature type="binding site" evidence="6">
    <location>
        <position position="75"/>
    </location>
    <ligand>
        <name>Zn(2+)</name>
        <dbReference type="ChEBI" id="CHEBI:29105"/>
    </ligand>
</feature>
<dbReference type="RefSeq" id="WP_092571556.1">
    <property type="nucleotide sequence ID" value="NZ_CALUDV010000001.1"/>
</dbReference>
<dbReference type="NCBIfam" id="NF006826">
    <property type="entry name" value="PRK09347.1-3"/>
    <property type="match status" value="1"/>
</dbReference>
<dbReference type="UniPathway" id="UPA00848">
    <property type="reaction ID" value="UER00151"/>
</dbReference>
<dbReference type="GO" id="GO:0046654">
    <property type="term" value="P:tetrahydrofolate biosynthetic process"/>
    <property type="evidence" value="ECO:0007669"/>
    <property type="project" value="UniProtKB-UniRule"/>
</dbReference>
<evidence type="ECO:0000256" key="5">
    <source>
        <dbReference type="ARBA" id="ARBA00023134"/>
    </source>
</evidence>
<dbReference type="Gene3D" id="3.30.1130.10">
    <property type="match status" value="1"/>
</dbReference>
<proteinExistence type="inferred from homology"/>
<keyword evidence="4 6" id="KW-0378">Hydrolase</keyword>
<dbReference type="InterPro" id="IPR043133">
    <property type="entry name" value="GTP-CH-I_C/QueF"/>
</dbReference>
<evidence type="ECO:0000256" key="4">
    <source>
        <dbReference type="ARBA" id="ARBA00022801"/>
    </source>
</evidence>
<name>A0A1H9DBI3_9LACT</name>
<evidence type="ECO:0000256" key="6">
    <source>
        <dbReference type="HAMAP-Rule" id="MF_00223"/>
    </source>
</evidence>
<dbReference type="FunFam" id="3.30.1130.10:FF:000001">
    <property type="entry name" value="GTP cyclohydrolase 1"/>
    <property type="match status" value="1"/>
</dbReference>
<evidence type="ECO:0000256" key="3">
    <source>
        <dbReference type="ARBA" id="ARBA00022563"/>
    </source>
</evidence>
<comment type="similarity">
    <text evidence="6">Belongs to the GTP cyclohydrolase I family.</text>
</comment>
<dbReference type="PANTHER" id="PTHR11109">
    <property type="entry name" value="GTP CYCLOHYDROLASE I"/>
    <property type="match status" value="1"/>
</dbReference>
<keyword evidence="6" id="KW-0479">Metal-binding</keyword>
<comment type="catalytic activity">
    <reaction evidence="1 6">
        <text>GTP + H2O = 7,8-dihydroneopterin 3'-triphosphate + formate + H(+)</text>
        <dbReference type="Rhea" id="RHEA:17473"/>
        <dbReference type="ChEBI" id="CHEBI:15377"/>
        <dbReference type="ChEBI" id="CHEBI:15378"/>
        <dbReference type="ChEBI" id="CHEBI:15740"/>
        <dbReference type="ChEBI" id="CHEBI:37565"/>
        <dbReference type="ChEBI" id="CHEBI:58462"/>
        <dbReference type="EC" id="3.5.4.16"/>
    </reaction>
</comment>
<keyword evidence="3 6" id="KW-0554">One-carbon metabolism</keyword>
<organism evidence="8 9">
    <name type="scientific">Ignavigranum ruoffiae</name>
    <dbReference type="NCBI Taxonomy" id="89093"/>
    <lineage>
        <taxon>Bacteria</taxon>
        <taxon>Bacillati</taxon>
        <taxon>Bacillota</taxon>
        <taxon>Bacilli</taxon>
        <taxon>Lactobacillales</taxon>
        <taxon>Aerococcaceae</taxon>
        <taxon>Ignavigranum</taxon>
    </lineage>
</organism>
<dbReference type="CDD" id="cd00642">
    <property type="entry name" value="GTP_cyclohydro1"/>
    <property type="match status" value="1"/>
</dbReference>
<dbReference type="Proteomes" id="UP000198833">
    <property type="component" value="Unassembled WGS sequence"/>
</dbReference>
<protein>
    <recommendedName>
        <fullName evidence="6">GTP cyclohydrolase 1</fullName>
        <ecNumber evidence="6">3.5.4.16</ecNumber>
    </recommendedName>
    <alternativeName>
        <fullName evidence="6">GTP cyclohydrolase I</fullName>
        <shortName evidence="6">GTP-CH-I</shortName>
    </alternativeName>
</protein>
<dbReference type="AlphaFoldDB" id="A0A1H9DBI3"/>
<gene>
    <name evidence="6" type="primary">folE</name>
    <name evidence="8" type="ORF">SAMN04488558_10570</name>
</gene>
<dbReference type="InterPro" id="IPR001474">
    <property type="entry name" value="GTP_CycHdrlase_I"/>
</dbReference>
<keyword evidence="6" id="KW-0547">Nucleotide-binding</keyword>
<dbReference type="STRING" id="89093.SAMN04488558_10570"/>
<dbReference type="SUPFAM" id="SSF55620">
    <property type="entry name" value="Tetrahydrobiopterin biosynthesis enzymes-like"/>
    <property type="match status" value="1"/>
</dbReference>
<keyword evidence="5 6" id="KW-0342">GTP-binding</keyword>
<dbReference type="PROSITE" id="PS00860">
    <property type="entry name" value="GTP_CYCLOHYDROL_1_2"/>
    <property type="match status" value="1"/>
</dbReference>
<sequence>MNKEKIEKAVQMIIEAIGEDPKREGLVETPQRIAKMYQEVFSGLNQTAESHLQKSFEIVDNNLVVEKDINFHSMCEHHFLPFWGKAHIAYIPSGRVAGLSKLARTVDIYARKPQIQERLTLEITEALMTYLKAQGAMVVIEAEHMCMNMRGVQKPGTKTVTCVAKGCLETDKELKAEAFRMMGL</sequence>
<dbReference type="FunFam" id="1.10.286.10:FF:000001">
    <property type="entry name" value="GTP cyclohydrolase 1"/>
    <property type="match status" value="1"/>
</dbReference>
<dbReference type="EMBL" id="FOEN01000005">
    <property type="protein sequence ID" value="SEQ10098.1"/>
    <property type="molecule type" value="Genomic_DNA"/>
</dbReference>
<feature type="binding site" evidence="6">
    <location>
        <position position="78"/>
    </location>
    <ligand>
        <name>Zn(2+)</name>
        <dbReference type="ChEBI" id="CHEBI:29105"/>
    </ligand>
</feature>
<dbReference type="EC" id="3.5.4.16" evidence="6"/>
<accession>A0A1H9DBI3</accession>
<dbReference type="InterPro" id="IPR018234">
    <property type="entry name" value="GTP_CycHdrlase_I_CS"/>
</dbReference>
<reference evidence="8 9" key="1">
    <citation type="submission" date="2016-10" db="EMBL/GenBank/DDBJ databases">
        <authorList>
            <person name="de Groot N.N."/>
        </authorList>
    </citation>
    <scope>NUCLEOTIDE SEQUENCE [LARGE SCALE GENOMIC DNA]</scope>
    <source>
        <strain evidence="8 9">DSM 15695</strain>
    </source>
</reference>
<dbReference type="GO" id="GO:0008270">
    <property type="term" value="F:zinc ion binding"/>
    <property type="evidence" value="ECO:0007669"/>
    <property type="project" value="UniProtKB-UniRule"/>
</dbReference>
<keyword evidence="9" id="KW-1185">Reference proteome</keyword>
<evidence type="ECO:0000313" key="9">
    <source>
        <dbReference type="Proteomes" id="UP000198833"/>
    </source>
</evidence>
<feature type="binding site" evidence="6">
    <location>
        <position position="146"/>
    </location>
    <ligand>
        <name>Zn(2+)</name>
        <dbReference type="ChEBI" id="CHEBI:29105"/>
    </ligand>
</feature>
<dbReference type="InterPro" id="IPR020602">
    <property type="entry name" value="GTP_CycHdrlase_I_dom"/>
</dbReference>
<dbReference type="GO" id="GO:0005737">
    <property type="term" value="C:cytoplasm"/>
    <property type="evidence" value="ECO:0007669"/>
    <property type="project" value="TreeGrafter"/>
</dbReference>
<dbReference type="PANTHER" id="PTHR11109:SF7">
    <property type="entry name" value="GTP CYCLOHYDROLASE 1"/>
    <property type="match status" value="1"/>
</dbReference>
<comment type="subunit">
    <text evidence="6">Homopolymer.</text>
</comment>